<keyword evidence="3" id="KW-1185">Reference proteome</keyword>
<sequence>MAETLTGREVIGGRAGEREKSKVDNDALGVAAGGGGGDGDGGMGWSSGGSYDQFIVARSNNASLSLRRSMKRADADTMYVSVRVWPSSRFPLFAPRARAHTAPSSSSSTFFVGNRCCTSGCFQM</sequence>
<evidence type="ECO:0000313" key="3">
    <source>
        <dbReference type="Proteomes" id="UP000270094"/>
    </source>
</evidence>
<gene>
    <name evidence="2" type="ORF">SVUK_LOCUS7012</name>
</gene>
<proteinExistence type="predicted"/>
<name>A0A3P7J256_STRVU</name>
<dbReference type="EMBL" id="UYYB01023204">
    <property type="protein sequence ID" value="VDM72014.1"/>
    <property type="molecule type" value="Genomic_DNA"/>
</dbReference>
<evidence type="ECO:0000256" key="1">
    <source>
        <dbReference type="SAM" id="MobiDB-lite"/>
    </source>
</evidence>
<dbReference type="Proteomes" id="UP000270094">
    <property type="component" value="Unassembled WGS sequence"/>
</dbReference>
<protein>
    <submittedName>
        <fullName evidence="2">Uncharacterized protein</fullName>
    </submittedName>
</protein>
<evidence type="ECO:0000313" key="2">
    <source>
        <dbReference type="EMBL" id="VDM72014.1"/>
    </source>
</evidence>
<feature type="compositionally biased region" description="Basic and acidic residues" evidence="1">
    <location>
        <begin position="15"/>
        <end position="25"/>
    </location>
</feature>
<reference evidence="2 3" key="1">
    <citation type="submission" date="2018-11" db="EMBL/GenBank/DDBJ databases">
        <authorList>
            <consortium name="Pathogen Informatics"/>
        </authorList>
    </citation>
    <scope>NUCLEOTIDE SEQUENCE [LARGE SCALE GENOMIC DNA]</scope>
</reference>
<organism evidence="2 3">
    <name type="scientific">Strongylus vulgaris</name>
    <name type="common">Blood worm</name>
    <dbReference type="NCBI Taxonomy" id="40348"/>
    <lineage>
        <taxon>Eukaryota</taxon>
        <taxon>Metazoa</taxon>
        <taxon>Ecdysozoa</taxon>
        <taxon>Nematoda</taxon>
        <taxon>Chromadorea</taxon>
        <taxon>Rhabditida</taxon>
        <taxon>Rhabditina</taxon>
        <taxon>Rhabditomorpha</taxon>
        <taxon>Strongyloidea</taxon>
        <taxon>Strongylidae</taxon>
        <taxon>Strongylus</taxon>
    </lineage>
</organism>
<feature type="region of interest" description="Disordered" evidence="1">
    <location>
        <begin position="1"/>
        <end position="43"/>
    </location>
</feature>
<accession>A0A3P7J256</accession>
<dbReference type="AlphaFoldDB" id="A0A3P7J256"/>
<feature type="compositionally biased region" description="Gly residues" evidence="1">
    <location>
        <begin position="31"/>
        <end position="43"/>
    </location>
</feature>